<dbReference type="Proteomes" id="UP000482960">
    <property type="component" value="Unassembled WGS sequence"/>
</dbReference>
<evidence type="ECO:0000313" key="1">
    <source>
        <dbReference type="EMBL" id="GFJ87135.1"/>
    </source>
</evidence>
<keyword evidence="2" id="KW-1185">Reference proteome</keyword>
<dbReference type="EMBL" id="BLPG01000001">
    <property type="protein sequence ID" value="GFJ87135.1"/>
    <property type="molecule type" value="Genomic_DNA"/>
</dbReference>
<dbReference type="RefSeq" id="WP_173073941.1">
    <property type="nucleotide sequence ID" value="NZ_BAABJB010000016.1"/>
</dbReference>
<keyword evidence="1" id="KW-0503">Monooxygenase</keyword>
<dbReference type="PANTHER" id="PTHR43422:SF3">
    <property type="entry name" value="THIAMINE THIAZOLE SYNTHASE"/>
    <property type="match status" value="1"/>
</dbReference>
<dbReference type="InterPro" id="IPR036188">
    <property type="entry name" value="FAD/NAD-bd_sf"/>
</dbReference>
<organism evidence="1 2">
    <name type="scientific">Phytohabitans rumicis</name>
    <dbReference type="NCBI Taxonomy" id="1076125"/>
    <lineage>
        <taxon>Bacteria</taxon>
        <taxon>Bacillati</taxon>
        <taxon>Actinomycetota</taxon>
        <taxon>Actinomycetes</taxon>
        <taxon>Micromonosporales</taxon>
        <taxon>Micromonosporaceae</taxon>
    </lineage>
</organism>
<name>A0A6V8L355_9ACTN</name>
<dbReference type="Pfam" id="PF12831">
    <property type="entry name" value="FAD_oxidored"/>
    <property type="match status" value="1"/>
</dbReference>
<dbReference type="SUPFAM" id="SSF51905">
    <property type="entry name" value="FAD/NAD(P)-binding domain"/>
    <property type="match status" value="1"/>
</dbReference>
<reference evidence="1 2" key="1">
    <citation type="submission" date="2020-03" db="EMBL/GenBank/DDBJ databases">
        <title>Whole genome shotgun sequence of Phytohabitans rumicis NBRC 108638.</title>
        <authorList>
            <person name="Komaki H."/>
            <person name="Tamura T."/>
        </authorList>
    </citation>
    <scope>NUCLEOTIDE SEQUENCE [LARGE SCALE GENOMIC DNA]</scope>
    <source>
        <strain evidence="1 2">NBRC 108638</strain>
    </source>
</reference>
<reference evidence="1 2" key="2">
    <citation type="submission" date="2020-03" db="EMBL/GenBank/DDBJ databases">
        <authorList>
            <person name="Ichikawa N."/>
            <person name="Kimura A."/>
            <person name="Kitahashi Y."/>
            <person name="Uohara A."/>
        </authorList>
    </citation>
    <scope>NUCLEOTIDE SEQUENCE [LARGE SCALE GENOMIC DNA]</scope>
    <source>
        <strain evidence="1 2">NBRC 108638</strain>
    </source>
</reference>
<dbReference type="PANTHER" id="PTHR43422">
    <property type="entry name" value="THIAMINE THIAZOLE SYNTHASE"/>
    <property type="match status" value="1"/>
</dbReference>
<gene>
    <name evidence="1" type="ORF">Prum_007770</name>
</gene>
<dbReference type="Gene3D" id="3.50.50.60">
    <property type="entry name" value="FAD/NAD(P)-binding domain"/>
    <property type="match status" value="1"/>
</dbReference>
<evidence type="ECO:0000313" key="2">
    <source>
        <dbReference type="Proteomes" id="UP000482960"/>
    </source>
</evidence>
<accession>A0A6V8L355</accession>
<dbReference type="AlphaFoldDB" id="A0A6V8L355"/>
<protein>
    <submittedName>
        <fullName evidence="1">FAD-binding monooxygenase</fullName>
    </submittedName>
</protein>
<dbReference type="GO" id="GO:0004497">
    <property type="term" value="F:monooxygenase activity"/>
    <property type="evidence" value="ECO:0007669"/>
    <property type="project" value="UniProtKB-KW"/>
</dbReference>
<keyword evidence="1" id="KW-0560">Oxidoreductase</keyword>
<comment type="caution">
    <text evidence="1">The sequence shown here is derived from an EMBL/GenBank/DDBJ whole genome shotgun (WGS) entry which is preliminary data.</text>
</comment>
<proteinExistence type="predicted"/>
<sequence>MNAIEGRRRAVVVGGSIAGTLAARVLSDVYDHVVVVDRDEVLGVNGPRRGVPHAVHAHGLHARGYHILAGLFPHLLEEAGKLVGLTVRDFGGMRWYFDGRPIATADTGLRSIAGSRPVLENYLRSRVAALPNVEYRQCTELVRLVTTADRTRVTGVRLRASDATGEGEELAADLVVDATGRGSRTPAWLAEWGYDRPHVERLKIGMAYTTQTFRRRPGTFGPPQAINPVASPNHPRGAFYGQAVTGDCRVSLTGILGDHPPADPEGFLAYARSLPVPDIYEAIQDAEPTSAAVSFGFPASVWVHYERLTRFPQRLVVIGDAMCAFNPVYGQGMTVAAMEAMVLRDHLRRYGVLDPVAVHRGFARAIRDPWLLSTWGDLDFPGVAGPRPWRVRLFNAYLTRVQYAATKDAVVTTAFMRVAGLVDRPSALLRPSLVARVLRLARGRRESATVHAA</sequence>